<evidence type="ECO:0000256" key="1">
    <source>
        <dbReference type="ARBA" id="ARBA00022737"/>
    </source>
</evidence>
<dbReference type="PROSITE" id="PS50088">
    <property type="entry name" value="ANK_REPEAT"/>
    <property type="match status" value="3"/>
</dbReference>
<evidence type="ECO:0000313" key="6">
    <source>
        <dbReference type="Proteomes" id="UP001367676"/>
    </source>
</evidence>
<comment type="caution">
    <text evidence="5">The sequence shown here is derived from an EMBL/GenBank/DDBJ whole genome shotgun (WGS) entry which is preliminary data.</text>
</comment>
<feature type="repeat" description="ANK" evidence="3">
    <location>
        <begin position="83"/>
        <end position="115"/>
    </location>
</feature>
<dbReference type="PROSITE" id="PS50297">
    <property type="entry name" value="ANK_REP_REGION"/>
    <property type="match status" value="2"/>
</dbReference>
<dbReference type="SMART" id="SM00248">
    <property type="entry name" value="ANK"/>
    <property type="match status" value="3"/>
</dbReference>
<keyword evidence="2 3" id="KW-0040">ANK repeat</keyword>
<evidence type="ECO:0000313" key="5">
    <source>
        <dbReference type="EMBL" id="KAK7586015.1"/>
    </source>
</evidence>
<evidence type="ECO:0008006" key="7">
    <source>
        <dbReference type="Google" id="ProtNLM"/>
    </source>
</evidence>
<dbReference type="InterPro" id="IPR002110">
    <property type="entry name" value="Ankyrin_rpt"/>
</dbReference>
<dbReference type="Pfam" id="PF12796">
    <property type="entry name" value="Ank_2"/>
    <property type="match status" value="1"/>
</dbReference>
<accession>A0AAN9TIA9</accession>
<feature type="compositionally biased region" description="Acidic residues" evidence="4">
    <location>
        <begin position="1"/>
        <end position="15"/>
    </location>
</feature>
<keyword evidence="1" id="KW-0677">Repeat</keyword>
<feature type="compositionally biased region" description="Acidic residues" evidence="4">
    <location>
        <begin position="33"/>
        <end position="43"/>
    </location>
</feature>
<dbReference type="PANTHER" id="PTHR24198:SF165">
    <property type="entry name" value="ANKYRIN REPEAT-CONTAINING PROTEIN-RELATED"/>
    <property type="match status" value="1"/>
</dbReference>
<sequence>MIDSDDSSTDEVDINEADRNIEGKFHQGFVSGWDDDNEGIEEEEKPRETPEKEILWAAENGDIQRVSELLASNCNLTRVTDKDGYTPLHRAAYNNHIQVVNILLEYGADLHALTMDKWTPLHSACHWNSAPCVEKLISLDVNVNAQTEGGLTPLHLAAQSGQSSETIQALLLHPNIDINLKNNSDETAYDIAVRKGRLGKYFEIAEPCFNFV</sequence>
<feature type="repeat" description="ANK" evidence="3">
    <location>
        <begin position="116"/>
        <end position="148"/>
    </location>
</feature>
<evidence type="ECO:0000256" key="3">
    <source>
        <dbReference type="PROSITE-ProRule" id="PRU00023"/>
    </source>
</evidence>
<feature type="region of interest" description="Disordered" evidence="4">
    <location>
        <begin position="1"/>
        <end position="50"/>
    </location>
</feature>
<evidence type="ECO:0000256" key="2">
    <source>
        <dbReference type="ARBA" id="ARBA00023043"/>
    </source>
</evidence>
<organism evidence="5 6">
    <name type="scientific">Parthenolecanium corni</name>
    <dbReference type="NCBI Taxonomy" id="536013"/>
    <lineage>
        <taxon>Eukaryota</taxon>
        <taxon>Metazoa</taxon>
        <taxon>Ecdysozoa</taxon>
        <taxon>Arthropoda</taxon>
        <taxon>Hexapoda</taxon>
        <taxon>Insecta</taxon>
        <taxon>Pterygota</taxon>
        <taxon>Neoptera</taxon>
        <taxon>Paraneoptera</taxon>
        <taxon>Hemiptera</taxon>
        <taxon>Sternorrhyncha</taxon>
        <taxon>Coccoidea</taxon>
        <taxon>Coccidae</taxon>
        <taxon>Parthenolecanium</taxon>
    </lineage>
</organism>
<dbReference type="Pfam" id="PF00023">
    <property type="entry name" value="Ank"/>
    <property type="match status" value="1"/>
</dbReference>
<keyword evidence="6" id="KW-1185">Reference proteome</keyword>
<evidence type="ECO:0000256" key="4">
    <source>
        <dbReference type="SAM" id="MobiDB-lite"/>
    </source>
</evidence>
<protein>
    <recommendedName>
        <fullName evidence="7">Ankyrin repeat domain-containing protein 49</fullName>
    </recommendedName>
</protein>
<dbReference type="PRINTS" id="PR01415">
    <property type="entry name" value="ANKYRIN"/>
</dbReference>
<proteinExistence type="predicted"/>
<name>A0AAN9TIA9_9HEMI</name>
<dbReference type="AlphaFoldDB" id="A0AAN9TIA9"/>
<dbReference type="InterPro" id="IPR036770">
    <property type="entry name" value="Ankyrin_rpt-contain_sf"/>
</dbReference>
<dbReference type="EMBL" id="JBBCAQ010000027">
    <property type="protein sequence ID" value="KAK7586015.1"/>
    <property type="molecule type" value="Genomic_DNA"/>
</dbReference>
<dbReference type="Gene3D" id="1.25.40.20">
    <property type="entry name" value="Ankyrin repeat-containing domain"/>
    <property type="match status" value="1"/>
</dbReference>
<dbReference type="PANTHER" id="PTHR24198">
    <property type="entry name" value="ANKYRIN REPEAT AND PROTEIN KINASE DOMAIN-CONTAINING PROTEIN"/>
    <property type="match status" value="1"/>
</dbReference>
<reference evidence="5 6" key="1">
    <citation type="submission" date="2024-03" db="EMBL/GenBank/DDBJ databases">
        <title>Adaptation during the transition from Ophiocordyceps entomopathogen to insect associate is accompanied by gene loss and intensified selection.</title>
        <authorList>
            <person name="Ward C.M."/>
            <person name="Onetto C.A."/>
            <person name="Borneman A.R."/>
        </authorList>
    </citation>
    <scope>NUCLEOTIDE SEQUENCE [LARGE SCALE GENOMIC DNA]</scope>
    <source>
        <strain evidence="5">AWRI1</strain>
        <tissue evidence="5">Single Adult Female</tissue>
    </source>
</reference>
<dbReference type="Proteomes" id="UP001367676">
    <property type="component" value="Unassembled WGS sequence"/>
</dbReference>
<feature type="repeat" description="ANK" evidence="3">
    <location>
        <begin position="149"/>
        <end position="183"/>
    </location>
</feature>
<dbReference type="SUPFAM" id="SSF48403">
    <property type="entry name" value="Ankyrin repeat"/>
    <property type="match status" value="1"/>
</dbReference>
<gene>
    <name evidence="5" type="ORF">V9T40_003891</name>
</gene>
<feature type="compositionally biased region" description="Basic and acidic residues" evidence="4">
    <location>
        <begin position="16"/>
        <end position="25"/>
    </location>
</feature>